<dbReference type="EMBL" id="BX294136">
    <property type="protein sequence ID" value="CAD72492.1"/>
    <property type="molecule type" value="Genomic_DNA"/>
</dbReference>
<evidence type="ECO:0000313" key="2">
    <source>
        <dbReference type="Proteomes" id="UP000001025"/>
    </source>
</evidence>
<dbReference type="Proteomes" id="UP000001025">
    <property type="component" value="Chromosome"/>
</dbReference>
<reference evidence="1 2" key="1">
    <citation type="journal article" date="2003" name="Proc. Natl. Acad. Sci. U.S.A.">
        <title>Complete genome sequence of the marine planctomycete Pirellula sp. strain 1.</title>
        <authorList>
            <person name="Gloeckner F.O."/>
            <person name="Kube M."/>
            <person name="Bauer M."/>
            <person name="Teeling H."/>
            <person name="Lombardot T."/>
            <person name="Ludwig W."/>
            <person name="Gade D."/>
            <person name="Beck A."/>
            <person name="Borzym K."/>
            <person name="Heitmann K."/>
            <person name="Rabus R."/>
            <person name="Schlesner H."/>
            <person name="Amann R."/>
            <person name="Reinhardt R."/>
        </authorList>
    </citation>
    <scope>NUCLEOTIDE SEQUENCE [LARGE SCALE GENOMIC DNA]</scope>
    <source>
        <strain evidence="2">DSM 10527 / NCIMB 13988 / SH1</strain>
    </source>
</reference>
<dbReference type="EnsemblBacteria" id="CAD72492">
    <property type="protein sequence ID" value="CAD72492"/>
    <property type="gene ID" value="RB2212"/>
</dbReference>
<keyword evidence="2" id="KW-1185">Reference proteome</keyword>
<dbReference type="STRING" id="243090.RB2212"/>
<dbReference type="HOGENOM" id="CLU_1668009_0_0_0"/>
<sequence length="158" mass="16971">MVCARLAGGPSELRIVLARRRGNSAGQSRTIVPNCSVEQVGAASRLRIRIYRNTPCIASEAICSTVVTTVSLRSARWGPQRATGCARAMPRNSAGQSRTIVPNCSVEQVGDAARLRIRIYRDAACLVSEAICSTVVSTVNAHTARWGAPASYMVRQLQ</sequence>
<name>Q7UW77_RHOBA</name>
<evidence type="ECO:0000313" key="1">
    <source>
        <dbReference type="EMBL" id="CAD72492.1"/>
    </source>
</evidence>
<organism evidence="1 2">
    <name type="scientific">Rhodopirellula baltica (strain DSM 10527 / NCIMB 13988 / SH1)</name>
    <dbReference type="NCBI Taxonomy" id="243090"/>
    <lineage>
        <taxon>Bacteria</taxon>
        <taxon>Pseudomonadati</taxon>
        <taxon>Planctomycetota</taxon>
        <taxon>Planctomycetia</taxon>
        <taxon>Pirellulales</taxon>
        <taxon>Pirellulaceae</taxon>
        <taxon>Rhodopirellula</taxon>
    </lineage>
</organism>
<protein>
    <submittedName>
        <fullName evidence="1">Uncharacterized protein</fullName>
    </submittedName>
</protein>
<dbReference type="AlphaFoldDB" id="Q7UW77"/>
<dbReference type="InParanoid" id="Q7UW77"/>
<proteinExistence type="predicted"/>
<gene>
    <name evidence="1" type="ordered locus">RB2212</name>
</gene>
<dbReference type="KEGG" id="rba:RB2212"/>
<accession>Q7UW77</accession>